<dbReference type="PANTHER" id="PTHR43428:SF1">
    <property type="entry name" value="ARSENATE REDUCTASE"/>
    <property type="match status" value="1"/>
</dbReference>
<organism evidence="3 4">
    <name type="scientific">Desulfovibrio litoralis DSM 11393</name>
    <dbReference type="NCBI Taxonomy" id="1121455"/>
    <lineage>
        <taxon>Bacteria</taxon>
        <taxon>Pseudomonadati</taxon>
        <taxon>Thermodesulfobacteriota</taxon>
        <taxon>Desulfovibrionia</taxon>
        <taxon>Desulfovibrionales</taxon>
        <taxon>Desulfovibrionaceae</taxon>
        <taxon>Desulfovibrio</taxon>
    </lineage>
</organism>
<dbReference type="PANTHER" id="PTHR43428">
    <property type="entry name" value="ARSENATE REDUCTASE"/>
    <property type="match status" value="1"/>
</dbReference>
<dbReference type="RefSeq" id="WP_072696022.1">
    <property type="nucleotide sequence ID" value="NZ_FRDI01000002.1"/>
</dbReference>
<dbReference type="STRING" id="1121455.SAMN02745728_00435"/>
<gene>
    <name evidence="3" type="ORF">SAMN02745728_00435</name>
</gene>
<keyword evidence="4" id="KW-1185">Reference proteome</keyword>
<dbReference type="OrthoDB" id="9784339at2"/>
<evidence type="ECO:0000259" key="2">
    <source>
        <dbReference type="SMART" id="SM00226"/>
    </source>
</evidence>
<dbReference type="Gene3D" id="3.40.50.2300">
    <property type="match status" value="1"/>
</dbReference>
<feature type="domain" description="Phosphotyrosine protein phosphatase I" evidence="2">
    <location>
        <begin position="1"/>
        <end position="135"/>
    </location>
</feature>
<dbReference type="Pfam" id="PF01451">
    <property type="entry name" value="LMWPc"/>
    <property type="match status" value="1"/>
</dbReference>
<dbReference type="CDD" id="cd16345">
    <property type="entry name" value="LMWP_ArsC"/>
    <property type="match status" value="1"/>
</dbReference>
<evidence type="ECO:0000313" key="3">
    <source>
        <dbReference type="EMBL" id="SHN52199.1"/>
    </source>
</evidence>
<dbReference type="AlphaFoldDB" id="A0A1M7S0S8"/>
<dbReference type="GO" id="GO:0046685">
    <property type="term" value="P:response to arsenic-containing substance"/>
    <property type="evidence" value="ECO:0007669"/>
    <property type="project" value="UniProtKB-KW"/>
</dbReference>
<dbReference type="SUPFAM" id="SSF52788">
    <property type="entry name" value="Phosphotyrosine protein phosphatases I"/>
    <property type="match status" value="1"/>
</dbReference>
<dbReference type="SMART" id="SM00226">
    <property type="entry name" value="LMWPc"/>
    <property type="match status" value="1"/>
</dbReference>
<proteinExistence type="predicted"/>
<evidence type="ECO:0000256" key="1">
    <source>
        <dbReference type="ARBA" id="ARBA00022849"/>
    </source>
</evidence>
<dbReference type="EMBL" id="FRDI01000002">
    <property type="protein sequence ID" value="SHN52199.1"/>
    <property type="molecule type" value="Genomic_DNA"/>
</dbReference>
<sequence length="167" mass="18428">MNILFLCTGNSCRSILAEGIFNKLAPKGFSAESAGSNPAGYIHPKALEELKKHGINTDNFKSKSWDFISKKPDILITLCDSANGETCPLFLGDAIRTHWGMPDPASVTGTEAEIQKAFNDTFVLLEKRIQTFFNLSCFNPSCVNFLGDNIKNQPDLIKQELDKIGQQ</sequence>
<accession>A0A1M7S0S8</accession>
<dbReference type="InterPro" id="IPR023485">
    <property type="entry name" value="Ptyr_pPase"/>
</dbReference>
<reference evidence="3 4" key="1">
    <citation type="submission" date="2016-12" db="EMBL/GenBank/DDBJ databases">
        <authorList>
            <person name="Song W.-J."/>
            <person name="Kurnit D.M."/>
        </authorList>
    </citation>
    <scope>NUCLEOTIDE SEQUENCE [LARGE SCALE GENOMIC DNA]</scope>
    <source>
        <strain evidence="3 4">DSM 11393</strain>
    </source>
</reference>
<dbReference type="InterPro" id="IPR036196">
    <property type="entry name" value="Ptyr_pPase_sf"/>
</dbReference>
<name>A0A1M7S0S8_9BACT</name>
<protein>
    <submittedName>
        <fullName evidence="3">Arsenate reductase</fullName>
    </submittedName>
</protein>
<evidence type="ECO:0000313" key="4">
    <source>
        <dbReference type="Proteomes" id="UP000186469"/>
    </source>
</evidence>
<dbReference type="Proteomes" id="UP000186469">
    <property type="component" value="Unassembled WGS sequence"/>
</dbReference>
<keyword evidence="1" id="KW-0059">Arsenical resistance</keyword>